<sequence>MENQSADSISRILAIVMEILEEIRSLKEHRSVLEGDPMLEFSEVCQMLRQSERQVRRYREQGRLVGFTFGHRRMYLLSEVQEFIRKMRKQGKLETLKDTNL</sequence>
<dbReference type="InterPro" id="IPR009061">
    <property type="entry name" value="DNA-bd_dom_put_sf"/>
</dbReference>
<feature type="domain" description="Helix-turn-helix" evidence="1">
    <location>
        <begin position="39"/>
        <end position="87"/>
    </location>
</feature>
<evidence type="ECO:0000313" key="2">
    <source>
        <dbReference type="EMBL" id="GKI17467.1"/>
    </source>
</evidence>
<dbReference type="RefSeq" id="WP_015546384.1">
    <property type="nucleotide sequence ID" value="NZ_AP025581.1"/>
</dbReference>
<dbReference type="Proteomes" id="UP001055105">
    <property type="component" value="Unassembled WGS sequence"/>
</dbReference>
<evidence type="ECO:0000313" key="5">
    <source>
        <dbReference type="Proteomes" id="UP001055105"/>
    </source>
</evidence>
<dbReference type="AlphaFoldDB" id="A0A5B5VJU9"/>
<comment type="caution">
    <text evidence="2">The sequence shown here is derived from an EMBL/GenBank/DDBJ whole genome shotgun (WGS) entry which is preliminary data.</text>
</comment>
<reference evidence="2" key="2">
    <citation type="submission" date="2022-01" db="EMBL/GenBank/DDBJ databases">
        <title>Novel bile acid biosynthetic pathways are enriched in the microbiome of centenarians.</title>
        <authorList>
            <person name="Sato Y."/>
            <person name="Atarashi K."/>
            <person name="Plichta R.D."/>
            <person name="Arai Y."/>
            <person name="Sasajima S."/>
            <person name="Kearney M.S."/>
            <person name="Suda W."/>
            <person name="Takeshita K."/>
            <person name="Sasaki T."/>
            <person name="Okamoto S."/>
            <person name="Skelly N.A."/>
            <person name="Okamura Y."/>
            <person name="Vlamakis H."/>
            <person name="Li Y."/>
            <person name="Tanoue T."/>
            <person name="Takei H."/>
            <person name="Nittono H."/>
            <person name="Narushima S."/>
            <person name="Irie J."/>
            <person name="Itoh H."/>
            <person name="Moriya K."/>
            <person name="Sugiura Y."/>
            <person name="Suematsu M."/>
            <person name="Moritoki N."/>
            <person name="Shibata S."/>
            <person name="Littman R.D."/>
            <person name="Fischbach A.M."/>
            <person name="Uwamino Y."/>
            <person name="Inoue T."/>
            <person name="Honda A."/>
            <person name="Hattori M."/>
            <person name="Murai T."/>
            <person name="Xavier J.R."/>
            <person name="Hirose N."/>
            <person name="Honda K."/>
        </authorList>
    </citation>
    <scope>NUCLEOTIDE SEQUENCE</scope>
    <source>
        <strain evidence="2">CE91-St16</strain>
    </source>
</reference>
<reference evidence="3 4" key="1">
    <citation type="journal article" date="2019" name="Nat. Med.">
        <title>A library of human gut bacterial isolates paired with longitudinal multiomics data enables mechanistic microbiome research.</title>
        <authorList>
            <person name="Poyet M."/>
            <person name="Groussin M."/>
            <person name="Gibbons S.M."/>
            <person name="Avila-Pacheco J."/>
            <person name="Jiang X."/>
            <person name="Kearney S.M."/>
            <person name="Perrotta A.R."/>
            <person name="Berdy B."/>
            <person name="Zhao S."/>
            <person name="Lieberman T.D."/>
            <person name="Swanson P.K."/>
            <person name="Smith M."/>
            <person name="Roesemann S."/>
            <person name="Alexander J.E."/>
            <person name="Rich S.A."/>
            <person name="Livny J."/>
            <person name="Vlamakis H."/>
            <person name="Clish C."/>
            <person name="Bullock K."/>
            <person name="Deik A."/>
            <person name="Scott J."/>
            <person name="Pierce K.A."/>
            <person name="Xavier R.J."/>
            <person name="Alm E.J."/>
        </authorList>
    </citation>
    <scope>NUCLEOTIDE SEQUENCE [LARGE SCALE GENOMIC DNA]</scope>
    <source>
        <strain evidence="3 4">BIOML-A1</strain>
    </source>
</reference>
<proteinExistence type="predicted"/>
<protein>
    <submittedName>
        <fullName evidence="3">Helix-turn-helix domain-containing protein</fullName>
    </submittedName>
</protein>
<evidence type="ECO:0000313" key="4">
    <source>
        <dbReference type="Proteomes" id="UP000324870"/>
    </source>
</evidence>
<dbReference type="EMBL" id="BQOL01000001">
    <property type="protein sequence ID" value="GKI17467.1"/>
    <property type="molecule type" value="Genomic_DNA"/>
</dbReference>
<dbReference type="Pfam" id="PF12728">
    <property type="entry name" value="HTH_17"/>
    <property type="match status" value="1"/>
</dbReference>
<dbReference type="GeneID" id="92756672"/>
<evidence type="ECO:0000259" key="1">
    <source>
        <dbReference type="Pfam" id="PF12728"/>
    </source>
</evidence>
<name>A0A5B5VJU9_9BACT</name>
<keyword evidence="4" id="KW-1185">Reference proteome</keyword>
<dbReference type="EMBL" id="VVND01000036">
    <property type="protein sequence ID" value="KAA3157720.1"/>
    <property type="molecule type" value="Genomic_DNA"/>
</dbReference>
<dbReference type="SUPFAM" id="SSF46955">
    <property type="entry name" value="Putative DNA-binding domain"/>
    <property type="match status" value="1"/>
</dbReference>
<gene>
    <name evidence="2" type="ORF">CE91St16_03750</name>
    <name evidence="3" type="ORF">F2A26_14005</name>
</gene>
<accession>A0A5B5VJU9</accession>
<evidence type="ECO:0000313" key="3">
    <source>
        <dbReference type="EMBL" id="KAA3157720.1"/>
    </source>
</evidence>
<dbReference type="Proteomes" id="UP000324870">
    <property type="component" value="Unassembled WGS sequence"/>
</dbReference>
<dbReference type="PANTHER" id="PTHR34585:SF22">
    <property type="entry name" value="HELIX-TURN-HELIX DOMAIN-CONTAINING PROTEIN"/>
    <property type="match status" value="1"/>
</dbReference>
<dbReference type="PANTHER" id="PTHR34585">
    <property type="match status" value="1"/>
</dbReference>
<dbReference type="InterPro" id="IPR041657">
    <property type="entry name" value="HTH_17"/>
</dbReference>
<organism evidence="2 5">
    <name type="scientific">Alistipes finegoldii</name>
    <dbReference type="NCBI Taxonomy" id="214856"/>
    <lineage>
        <taxon>Bacteria</taxon>
        <taxon>Pseudomonadati</taxon>
        <taxon>Bacteroidota</taxon>
        <taxon>Bacteroidia</taxon>
        <taxon>Bacteroidales</taxon>
        <taxon>Rikenellaceae</taxon>
        <taxon>Alistipes</taxon>
    </lineage>
</organism>